<dbReference type="RefSeq" id="XP_019858285.1">
    <property type="nucleotide sequence ID" value="XM_020002726.1"/>
</dbReference>
<dbReference type="AlphaFoldDB" id="A0AAN0JNB4"/>
<dbReference type="KEGG" id="aqu:109586527"/>
<dbReference type="EnsemblMetazoa" id="XM_020002726.1">
    <property type="protein sequence ID" value="XP_019858285.1"/>
    <property type="gene ID" value="LOC109586527"/>
</dbReference>
<sequence>MVSRMTSHSCSLLVLLVILVALLAILVVSLTNASSYLLLQLQAIQGYGNHEPPDDSGGGLFQMFLEDESDFMQGDAGSFRNGGSDGVGRILATIHPSLRDDRSLPARRNIILPNHSRIMMPHFGAMYAFIALVAIRQVEPFAAAAPQGLLDLGRSTSVCLWHFLTLIIMF</sequence>
<evidence type="ECO:0000313" key="2">
    <source>
        <dbReference type="Proteomes" id="UP000007879"/>
    </source>
</evidence>
<proteinExistence type="predicted"/>
<name>A0AAN0JNB4_AMPQE</name>
<organism evidence="1 2">
    <name type="scientific">Amphimedon queenslandica</name>
    <name type="common">Sponge</name>
    <dbReference type="NCBI Taxonomy" id="400682"/>
    <lineage>
        <taxon>Eukaryota</taxon>
        <taxon>Metazoa</taxon>
        <taxon>Porifera</taxon>
        <taxon>Demospongiae</taxon>
        <taxon>Heteroscleromorpha</taxon>
        <taxon>Haplosclerida</taxon>
        <taxon>Niphatidae</taxon>
        <taxon>Amphimedon</taxon>
    </lineage>
</organism>
<dbReference type="GeneID" id="109586527"/>
<keyword evidence="2" id="KW-1185">Reference proteome</keyword>
<accession>A0AAN0JNB4</accession>
<dbReference type="Proteomes" id="UP000007879">
    <property type="component" value="Unassembled WGS sequence"/>
</dbReference>
<reference evidence="2" key="1">
    <citation type="journal article" date="2010" name="Nature">
        <title>The Amphimedon queenslandica genome and the evolution of animal complexity.</title>
        <authorList>
            <person name="Srivastava M."/>
            <person name="Simakov O."/>
            <person name="Chapman J."/>
            <person name="Fahey B."/>
            <person name="Gauthier M.E."/>
            <person name="Mitros T."/>
            <person name="Richards G.S."/>
            <person name="Conaco C."/>
            <person name="Dacre M."/>
            <person name="Hellsten U."/>
            <person name="Larroux C."/>
            <person name="Putnam N.H."/>
            <person name="Stanke M."/>
            <person name="Adamska M."/>
            <person name="Darling A."/>
            <person name="Degnan S.M."/>
            <person name="Oakley T.H."/>
            <person name="Plachetzki D.C."/>
            <person name="Zhai Y."/>
            <person name="Adamski M."/>
            <person name="Calcino A."/>
            <person name="Cummins S.F."/>
            <person name="Goodstein D.M."/>
            <person name="Harris C."/>
            <person name="Jackson D.J."/>
            <person name="Leys S.P."/>
            <person name="Shu S."/>
            <person name="Woodcroft B.J."/>
            <person name="Vervoort M."/>
            <person name="Kosik K.S."/>
            <person name="Manning G."/>
            <person name="Degnan B.M."/>
            <person name="Rokhsar D.S."/>
        </authorList>
    </citation>
    <scope>NUCLEOTIDE SEQUENCE [LARGE SCALE GENOMIC DNA]</scope>
</reference>
<protein>
    <submittedName>
        <fullName evidence="1">Uncharacterized protein</fullName>
    </submittedName>
</protein>
<evidence type="ECO:0000313" key="1">
    <source>
        <dbReference type="EnsemblMetazoa" id="XP_019858285.1"/>
    </source>
</evidence>
<reference evidence="1" key="2">
    <citation type="submission" date="2024-06" db="UniProtKB">
        <authorList>
            <consortium name="EnsemblMetazoa"/>
        </authorList>
    </citation>
    <scope>IDENTIFICATION</scope>
</reference>